<reference evidence="1 2" key="1">
    <citation type="submission" date="2024-03" db="EMBL/GenBank/DDBJ databases">
        <title>The genome assembly and annotation of the cricket Gryllus longicercus Weissman &amp; Gray.</title>
        <authorList>
            <person name="Szrajer S."/>
            <person name="Gray D."/>
            <person name="Ylla G."/>
        </authorList>
    </citation>
    <scope>NUCLEOTIDE SEQUENCE [LARGE SCALE GENOMIC DNA]</scope>
    <source>
        <strain evidence="1">DAG 2021-001</strain>
        <tissue evidence="1">Whole body minus gut</tissue>
    </source>
</reference>
<sequence length="129" mass="14578">MNQDLHEVCDANVIAEENTQDFEHCSTFGECDSTMTDISYSNVTTSRSLSEYYLSEDDSDQSFLLALRSSSTPHLRADRGARRLRLSDFIHLNCDDLSPDLLYLDQWDLKAAKSCLLSPWLEKSGSCIS</sequence>
<dbReference type="EMBL" id="JAZDUA010000010">
    <property type="protein sequence ID" value="KAK7873688.1"/>
    <property type="molecule type" value="Genomic_DNA"/>
</dbReference>
<keyword evidence="2" id="KW-1185">Reference proteome</keyword>
<dbReference type="Proteomes" id="UP001378592">
    <property type="component" value="Unassembled WGS sequence"/>
</dbReference>
<evidence type="ECO:0000313" key="1">
    <source>
        <dbReference type="EMBL" id="KAK7873688.1"/>
    </source>
</evidence>
<comment type="caution">
    <text evidence="1">The sequence shown here is derived from an EMBL/GenBank/DDBJ whole genome shotgun (WGS) entry which is preliminary data.</text>
</comment>
<accession>A0AAN9Z9R9</accession>
<proteinExistence type="predicted"/>
<dbReference type="AlphaFoldDB" id="A0AAN9Z9R9"/>
<gene>
    <name evidence="1" type="ORF">R5R35_013222</name>
</gene>
<name>A0AAN9Z9R9_9ORTH</name>
<protein>
    <submittedName>
        <fullName evidence="1">Uncharacterized protein</fullName>
    </submittedName>
</protein>
<evidence type="ECO:0000313" key="2">
    <source>
        <dbReference type="Proteomes" id="UP001378592"/>
    </source>
</evidence>
<organism evidence="1 2">
    <name type="scientific">Gryllus longicercus</name>
    <dbReference type="NCBI Taxonomy" id="2509291"/>
    <lineage>
        <taxon>Eukaryota</taxon>
        <taxon>Metazoa</taxon>
        <taxon>Ecdysozoa</taxon>
        <taxon>Arthropoda</taxon>
        <taxon>Hexapoda</taxon>
        <taxon>Insecta</taxon>
        <taxon>Pterygota</taxon>
        <taxon>Neoptera</taxon>
        <taxon>Polyneoptera</taxon>
        <taxon>Orthoptera</taxon>
        <taxon>Ensifera</taxon>
        <taxon>Gryllidea</taxon>
        <taxon>Grylloidea</taxon>
        <taxon>Gryllidae</taxon>
        <taxon>Gryllinae</taxon>
        <taxon>Gryllus</taxon>
    </lineage>
</organism>